<dbReference type="GO" id="GO:0022625">
    <property type="term" value="C:cytosolic large ribosomal subunit"/>
    <property type="evidence" value="ECO:0007669"/>
    <property type="project" value="TreeGrafter"/>
</dbReference>
<dbReference type="InterPro" id="IPR005727">
    <property type="entry name" value="Ribosomal_uL22_bac/chlpt-type"/>
</dbReference>
<comment type="function">
    <text evidence="7">The globular domain of the protein is located near the polypeptide exit tunnel on the outside of the subunit, while an extended beta-hairpin is found that lines the wall of the exit tunnel in the center of the 70S ribosome.</text>
</comment>
<dbReference type="FunFam" id="3.90.470.10:FF:000001">
    <property type="entry name" value="50S ribosomal protein L22"/>
    <property type="match status" value="1"/>
</dbReference>
<evidence type="ECO:0000313" key="11">
    <source>
        <dbReference type="EMBL" id="TCK17276.1"/>
    </source>
</evidence>
<dbReference type="PROSITE" id="PS00464">
    <property type="entry name" value="RIBOSOMAL_L22"/>
    <property type="match status" value="1"/>
</dbReference>
<accession>A0A4V2PGL3</accession>
<name>A0A4V2PGL3_9GAMM</name>
<sequence length="111" mass="12292">MQASAKLSHARISAQKARLVADQVRGLPVEKALELLTFSNKKAAHMVRKVLESAIANAEHNEGADVDELKVSEICVNEGRTLKRWNARAKGRANQILKRTSHIQITVAEQQ</sequence>
<dbReference type="SUPFAM" id="SSF54843">
    <property type="entry name" value="Ribosomal protein L22"/>
    <property type="match status" value="1"/>
</dbReference>
<comment type="similarity">
    <text evidence="1 7 8">Belongs to the universal ribosomal protein uL22 family.</text>
</comment>
<evidence type="ECO:0000256" key="8">
    <source>
        <dbReference type="RuleBase" id="RU004005"/>
    </source>
</evidence>
<dbReference type="InterPro" id="IPR018260">
    <property type="entry name" value="Ribosomal_uL22_CS"/>
</dbReference>
<dbReference type="OrthoDB" id="9805969at2"/>
<evidence type="ECO:0000256" key="6">
    <source>
        <dbReference type="ARBA" id="ARBA00035207"/>
    </source>
</evidence>
<evidence type="ECO:0000256" key="7">
    <source>
        <dbReference type="HAMAP-Rule" id="MF_01331"/>
    </source>
</evidence>
<dbReference type="GO" id="GO:0006412">
    <property type="term" value="P:translation"/>
    <property type="evidence" value="ECO:0007669"/>
    <property type="project" value="UniProtKB-UniRule"/>
</dbReference>
<dbReference type="Proteomes" id="UP000295707">
    <property type="component" value="Unassembled WGS sequence"/>
</dbReference>
<dbReference type="Gene3D" id="3.90.470.10">
    <property type="entry name" value="Ribosomal protein L22/L17"/>
    <property type="match status" value="1"/>
</dbReference>
<protein>
    <recommendedName>
        <fullName evidence="6 7">Large ribosomal subunit protein uL22</fullName>
    </recommendedName>
</protein>
<dbReference type="InterPro" id="IPR036394">
    <property type="entry name" value="Ribosomal_uL22_sf"/>
</dbReference>
<proteinExistence type="inferred from homology"/>
<dbReference type="HAMAP" id="MF_01331_B">
    <property type="entry name" value="Ribosomal_uL22_B"/>
    <property type="match status" value="1"/>
</dbReference>
<evidence type="ECO:0000256" key="1">
    <source>
        <dbReference type="ARBA" id="ARBA00009451"/>
    </source>
</evidence>
<gene>
    <name evidence="7" type="primary">rplV</name>
    <name evidence="11" type="ORF">DFR30_0504</name>
</gene>
<evidence type="ECO:0000256" key="2">
    <source>
        <dbReference type="ARBA" id="ARBA00022730"/>
    </source>
</evidence>
<evidence type="ECO:0000256" key="4">
    <source>
        <dbReference type="ARBA" id="ARBA00022980"/>
    </source>
</evidence>
<dbReference type="NCBIfam" id="TIGR01044">
    <property type="entry name" value="rplV_bact"/>
    <property type="match status" value="1"/>
</dbReference>
<dbReference type="GO" id="GO:0003735">
    <property type="term" value="F:structural constituent of ribosome"/>
    <property type="evidence" value="ECO:0007669"/>
    <property type="project" value="InterPro"/>
</dbReference>
<evidence type="ECO:0000313" key="12">
    <source>
        <dbReference type="Proteomes" id="UP000295707"/>
    </source>
</evidence>
<dbReference type="PANTHER" id="PTHR13501">
    <property type="entry name" value="CHLOROPLAST 50S RIBOSOMAL PROTEIN L22-RELATED"/>
    <property type="match status" value="1"/>
</dbReference>
<dbReference type="InterPro" id="IPR001063">
    <property type="entry name" value="Ribosomal_uL22"/>
</dbReference>
<comment type="caution">
    <text evidence="11">The sequence shown here is derived from an EMBL/GenBank/DDBJ whole genome shotgun (WGS) entry which is preliminary data.</text>
</comment>
<dbReference type="EMBL" id="SMFX01000001">
    <property type="protein sequence ID" value="TCK17276.1"/>
    <property type="molecule type" value="Genomic_DNA"/>
</dbReference>
<comment type="function">
    <text evidence="7 10">This protein binds specifically to 23S rRNA; its binding is stimulated by other ribosomal proteins, e.g., L4, L17, and L20. It is important during the early stages of 50S assembly. It makes multiple contacts with different domains of the 23S rRNA in the assembled 50S subunit and ribosome.</text>
</comment>
<evidence type="ECO:0000256" key="9">
    <source>
        <dbReference type="RuleBase" id="RU004006"/>
    </source>
</evidence>
<keyword evidence="12" id="KW-1185">Reference proteome</keyword>
<keyword evidence="4 7" id="KW-0689">Ribosomal protein</keyword>
<dbReference type="AlphaFoldDB" id="A0A4V2PGL3"/>
<evidence type="ECO:0000256" key="5">
    <source>
        <dbReference type="ARBA" id="ARBA00023274"/>
    </source>
</evidence>
<keyword evidence="5 7" id="KW-0687">Ribonucleoprotein</keyword>
<keyword evidence="2 7" id="KW-0699">rRNA-binding</keyword>
<evidence type="ECO:0000256" key="10">
    <source>
        <dbReference type="RuleBase" id="RU004008"/>
    </source>
</evidence>
<dbReference type="PANTHER" id="PTHR13501:SF8">
    <property type="entry name" value="LARGE RIBOSOMAL SUBUNIT PROTEIN UL22M"/>
    <property type="match status" value="1"/>
</dbReference>
<dbReference type="CDD" id="cd00336">
    <property type="entry name" value="Ribosomal_L22"/>
    <property type="match status" value="1"/>
</dbReference>
<dbReference type="GO" id="GO:0019843">
    <property type="term" value="F:rRNA binding"/>
    <property type="evidence" value="ECO:0007669"/>
    <property type="project" value="UniProtKB-UniRule"/>
</dbReference>
<comment type="subunit">
    <text evidence="7 9">Part of the 50S ribosomal subunit.</text>
</comment>
<dbReference type="RefSeq" id="WP_132971165.1">
    <property type="nucleotide sequence ID" value="NZ_SMFX01000001.1"/>
</dbReference>
<dbReference type="Pfam" id="PF00237">
    <property type="entry name" value="Ribosomal_L22"/>
    <property type="match status" value="1"/>
</dbReference>
<organism evidence="11 12">
    <name type="scientific">Thiogranum longum</name>
    <dbReference type="NCBI Taxonomy" id="1537524"/>
    <lineage>
        <taxon>Bacteria</taxon>
        <taxon>Pseudomonadati</taxon>
        <taxon>Pseudomonadota</taxon>
        <taxon>Gammaproteobacteria</taxon>
        <taxon>Chromatiales</taxon>
        <taxon>Ectothiorhodospiraceae</taxon>
        <taxon>Thiogranum</taxon>
    </lineage>
</organism>
<evidence type="ECO:0000256" key="3">
    <source>
        <dbReference type="ARBA" id="ARBA00022884"/>
    </source>
</evidence>
<keyword evidence="3 7" id="KW-0694">RNA-binding</keyword>
<reference evidence="11 12" key="1">
    <citation type="submission" date="2019-03" db="EMBL/GenBank/DDBJ databases">
        <title>Genomic Encyclopedia of Type Strains, Phase IV (KMG-IV): sequencing the most valuable type-strain genomes for metagenomic binning, comparative biology and taxonomic classification.</title>
        <authorList>
            <person name="Goeker M."/>
        </authorList>
    </citation>
    <scope>NUCLEOTIDE SEQUENCE [LARGE SCALE GENOMIC DNA]</scope>
    <source>
        <strain evidence="11 12">DSM 19610</strain>
    </source>
</reference>
<dbReference type="InterPro" id="IPR047867">
    <property type="entry name" value="Ribosomal_uL22_bac/org-type"/>
</dbReference>